<accession>A0A158IK39</accession>
<dbReference type="InterPro" id="IPR022064">
    <property type="entry name" value="DUF3619"/>
</dbReference>
<keyword evidence="1" id="KW-1133">Transmembrane helix</keyword>
<keyword evidence="1" id="KW-0472">Membrane</keyword>
<feature type="transmembrane region" description="Helical" evidence="1">
    <location>
        <begin position="89"/>
        <end position="115"/>
    </location>
</feature>
<dbReference type="AlphaFoldDB" id="A0A158IK39"/>
<keyword evidence="3" id="KW-1185">Reference proteome</keyword>
<gene>
    <name evidence="2" type="ORF">AWB70_04894</name>
</gene>
<evidence type="ECO:0000313" key="2">
    <source>
        <dbReference type="EMBL" id="SAL56390.1"/>
    </source>
</evidence>
<organism evidence="2 3">
    <name type="scientific">Caballeronia cordobensis</name>
    <name type="common">Burkholderia cordobensis</name>
    <dbReference type="NCBI Taxonomy" id="1353886"/>
    <lineage>
        <taxon>Bacteria</taxon>
        <taxon>Pseudomonadati</taxon>
        <taxon>Pseudomonadota</taxon>
        <taxon>Betaproteobacteria</taxon>
        <taxon>Burkholderiales</taxon>
        <taxon>Burkholderiaceae</taxon>
        <taxon>Caballeronia</taxon>
    </lineage>
</organism>
<reference evidence="3" key="1">
    <citation type="submission" date="2016-01" db="EMBL/GenBank/DDBJ databases">
        <authorList>
            <person name="Peeters C."/>
        </authorList>
    </citation>
    <scope>NUCLEOTIDE SEQUENCE [LARGE SCALE GENOMIC DNA]</scope>
</reference>
<feature type="transmembrane region" description="Helical" evidence="1">
    <location>
        <begin position="51"/>
        <end position="69"/>
    </location>
</feature>
<protein>
    <submittedName>
        <fullName evidence="2">Membrane protein</fullName>
    </submittedName>
</protein>
<dbReference type="RefSeq" id="WP_045450794.1">
    <property type="nucleotide sequence ID" value="NZ_AP014576.1"/>
</dbReference>
<evidence type="ECO:0000256" key="1">
    <source>
        <dbReference type="SAM" id="Phobius"/>
    </source>
</evidence>
<evidence type="ECO:0000313" key="3">
    <source>
        <dbReference type="Proteomes" id="UP000054740"/>
    </source>
</evidence>
<dbReference type="EMBL" id="FCNY02000013">
    <property type="protein sequence ID" value="SAL56390.1"/>
    <property type="molecule type" value="Genomic_DNA"/>
</dbReference>
<dbReference type="Proteomes" id="UP000054740">
    <property type="component" value="Unassembled WGS sequence"/>
</dbReference>
<name>A0A158IK39_CABCO</name>
<proteinExistence type="predicted"/>
<dbReference type="Pfam" id="PF12279">
    <property type="entry name" value="DUF3619"/>
    <property type="match status" value="1"/>
</dbReference>
<keyword evidence="1" id="KW-0812">Transmembrane</keyword>
<sequence length="154" mass="16383">MSSALETKENEFALKVVRALDENTSNMPAAAVDRLREARRAAIARKKPEKAAVAMSAPAFTPAFAGAGAEMGSTLTTGDSGDGHRPKGWLARLGGLGLAWPLAALVIGLAGIAYWEDQERRAELADIDAAMMSDSLPIDAYLDHGFNAYLTRNH</sequence>